<evidence type="ECO:0000313" key="3">
    <source>
        <dbReference type="EMBL" id="WVZ96203.1"/>
    </source>
</evidence>
<dbReference type="AlphaFoldDB" id="A0AAQ3URN4"/>
<dbReference type="Gene3D" id="3.30.559.10">
    <property type="entry name" value="Chloramphenicol acetyltransferase-like domain"/>
    <property type="match status" value="4"/>
</dbReference>
<accession>A0AAQ3URN4</accession>
<dbReference type="Proteomes" id="UP001341281">
    <property type="component" value="Chromosome 10"/>
</dbReference>
<dbReference type="PANTHER" id="PTHR31147">
    <property type="entry name" value="ACYL TRANSFERASE 4"/>
    <property type="match status" value="1"/>
</dbReference>
<evidence type="ECO:0000256" key="2">
    <source>
        <dbReference type="ARBA" id="ARBA00022679"/>
    </source>
</evidence>
<keyword evidence="2" id="KW-0808">Transferase</keyword>
<dbReference type="PANTHER" id="PTHR31147:SF66">
    <property type="entry name" value="OS05G0315700 PROTEIN"/>
    <property type="match status" value="1"/>
</dbReference>
<reference evidence="3 4" key="1">
    <citation type="submission" date="2024-02" db="EMBL/GenBank/DDBJ databases">
        <title>High-quality chromosome-scale genome assembly of Pensacola bahiagrass (Paspalum notatum Flugge var. saurae).</title>
        <authorList>
            <person name="Vega J.M."/>
            <person name="Podio M."/>
            <person name="Orjuela J."/>
            <person name="Siena L.A."/>
            <person name="Pessino S.C."/>
            <person name="Combes M.C."/>
            <person name="Mariac C."/>
            <person name="Albertini E."/>
            <person name="Pupilli F."/>
            <person name="Ortiz J.P.A."/>
            <person name="Leblanc O."/>
        </authorList>
    </citation>
    <scope>NUCLEOTIDE SEQUENCE [LARGE SCALE GENOMIC DNA]</scope>
    <source>
        <strain evidence="3">R1</strain>
        <tissue evidence="3">Leaf</tissue>
    </source>
</reference>
<organism evidence="3 4">
    <name type="scientific">Paspalum notatum var. saurae</name>
    <dbReference type="NCBI Taxonomy" id="547442"/>
    <lineage>
        <taxon>Eukaryota</taxon>
        <taxon>Viridiplantae</taxon>
        <taxon>Streptophyta</taxon>
        <taxon>Embryophyta</taxon>
        <taxon>Tracheophyta</taxon>
        <taxon>Spermatophyta</taxon>
        <taxon>Magnoliopsida</taxon>
        <taxon>Liliopsida</taxon>
        <taxon>Poales</taxon>
        <taxon>Poaceae</taxon>
        <taxon>PACMAD clade</taxon>
        <taxon>Panicoideae</taxon>
        <taxon>Andropogonodae</taxon>
        <taxon>Paspaleae</taxon>
        <taxon>Paspalinae</taxon>
        <taxon>Paspalum</taxon>
    </lineage>
</organism>
<sequence>MPEAAPEHVQAPPTMPPAPAELAFTVRRRGEPELVGPAAPTPRETKRLSDIDDQDTLRGHVPFLFLYHGGGRADDPAGVIRRALGGALVPFYPLAGRLREVEARKLVVDCTGEGVLFVEADADVRLEELQAPGHALCPPFPCMDQLLADVDGDGSGAVLPSPLLLIQVTRLLCGGFVLALRLNHTICDATGLAQFMSTMSELARGLPAPTVSPAWSRELLEARHPPKPTFPHREFDAAPPPPPPPPGEMVTRTFTFTPSDVATIKRGLPPKLGATATSFEALTAALWRARMVALAPPSDQEARLVCVVNFRGVPALALPAGYYGNACVPVAAPLTTAGALLAAPLGDAVALVRAAKAAVTAEFVRSTVDLLALRGRPCVALANLFLVSDNRRAGFRRLDFGWGEPAYGGPAATVFGVSFFAHAGSGGEDVAVLIALPRPAMDRFALEVETTLTFAVRRQEPELVGPAAPTPRETKRLSDIDDQGTLRRHVRIIFFYRGGCHGSPRAGDDPARVIRRALGEALVPYYPLAGRLREEAGTRKLVVDCTGEGVLFVEADADVRMAELEAAGPLTPPFPCMDQLLFDVDGSAGVLHCPLLLIQVTRLLCGGFVVAIRLNHTMCDADGIAQFTSSVAELSRGVPAAPTVAPAWSRELLESRGSPPPEPVFRHREYDAVPARPPPPGAMVMRTFTFSARDFAAIKKHLPATTTSFEALVAVLWRARTAALGLAPGEDVRLAVVANCRRIRRLGLPDGYYGNAAVFPVAATTAGALVGGSLGDAVELVRAAKAAVTAEYVRSAVDLLVRRGRRPAVGVGSNVFLVSDNRRAGFHRVDFGWGMPVFGGVPPSAFGASFLIAVVNGDGEEAVAVPVLLPRPAMDRFASEIEVALTTLPLGPTAPAPRGRL</sequence>
<evidence type="ECO:0000256" key="1">
    <source>
        <dbReference type="ARBA" id="ARBA00009861"/>
    </source>
</evidence>
<evidence type="ECO:0008006" key="5">
    <source>
        <dbReference type="Google" id="ProtNLM"/>
    </source>
</evidence>
<comment type="similarity">
    <text evidence="1">Belongs to the plant acyltransferase family.</text>
</comment>
<dbReference type="Pfam" id="PF02458">
    <property type="entry name" value="Transferase"/>
    <property type="match status" value="2"/>
</dbReference>
<dbReference type="EMBL" id="CP144754">
    <property type="protein sequence ID" value="WVZ96203.1"/>
    <property type="molecule type" value="Genomic_DNA"/>
</dbReference>
<dbReference type="InterPro" id="IPR050898">
    <property type="entry name" value="Plant_acyltransferase"/>
</dbReference>
<dbReference type="GO" id="GO:0016747">
    <property type="term" value="F:acyltransferase activity, transferring groups other than amino-acyl groups"/>
    <property type="evidence" value="ECO:0007669"/>
    <property type="project" value="UniProtKB-ARBA"/>
</dbReference>
<keyword evidence="4" id="KW-1185">Reference proteome</keyword>
<protein>
    <recommendedName>
        <fullName evidence="5">Benzyl alcohol O-benzoyltransferase</fullName>
    </recommendedName>
</protein>
<evidence type="ECO:0000313" key="4">
    <source>
        <dbReference type="Proteomes" id="UP001341281"/>
    </source>
</evidence>
<proteinExistence type="inferred from homology"/>
<name>A0AAQ3URN4_PASNO</name>
<gene>
    <name evidence="3" type="ORF">U9M48_041870</name>
</gene>
<dbReference type="InterPro" id="IPR023213">
    <property type="entry name" value="CAT-like_dom_sf"/>
</dbReference>